<keyword evidence="2" id="KW-0808">Transferase</keyword>
<dbReference type="AlphaFoldDB" id="A0A845LAW4"/>
<dbReference type="GO" id="GO:0008757">
    <property type="term" value="F:S-adenosylmethionine-dependent methyltransferase activity"/>
    <property type="evidence" value="ECO:0007669"/>
    <property type="project" value="InterPro"/>
</dbReference>
<proteinExistence type="predicted"/>
<name>A0A845LAW4_HELGE</name>
<keyword evidence="2" id="KW-0489">Methyltransferase</keyword>
<dbReference type="OrthoDB" id="9757640at2"/>
<reference evidence="2 3" key="1">
    <citation type="submission" date="2020-01" db="EMBL/GenBank/DDBJ databases">
        <title>Whole genome sequence of Heliobacterium gestii DSM 11169.</title>
        <authorList>
            <person name="Kyndt J.A."/>
            <person name="Meyer T.E."/>
        </authorList>
    </citation>
    <scope>NUCLEOTIDE SEQUENCE [LARGE SCALE GENOMIC DNA]</scope>
    <source>
        <strain evidence="2 3">DSM 11169</strain>
    </source>
</reference>
<dbReference type="CDD" id="cd02440">
    <property type="entry name" value="AdoMet_MTases"/>
    <property type="match status" value="1"/>
</dbReference>
<dbReference type="SUPFAM" id="SSF53335">
    <property type="entry name" value="S-adenosyl-L-methionine-dependent methyltransferases"/>
    <property type="match status" value="1"/>
</dbReference>
<dbReference type="RefSeq" id="WP_161260650.1">
    <property type="nucleotide sequence ID" value="NZ_JAFBDC010000002.1"/>
</dbReference>
<keyword evidence="3" id="KW-1185">Reference proteome</keyword>
<dbReference type="PANTHER" id="PTHR43464">
    <property type="entry name" value="METHYLTRANSFERASE"/>
    <property type="match status" value="1"/>
</dbReference>
<dbReference type="Gene3D" id="3.40.50.150">
    <property type="entry name" value="Vaccinia Virus protein VP39"/>
    <property type="match status" value="1"/>
</dbReference>
<evidence type="ECO:0000313" key="2">
    <source>
        <dbReference type="EMBL" id="MZP42070.1"/>
    </source>
</evidence>
<evidence type="ECO:0000313" key="3">
    <source>
        <dbReference type="Proteomes" id="UP000471031"/>
    </source>
</evidence>
<dbReference type="InterPro" id="IPR013216">
    <property type="entry name" value="Methyltransf_11"/>
</dbReference>
<comment type="caution">
    <text evidence="2">The sequence shown here is derived from an EMBL/GenBank/DDBJ whole genome shotgun (WGS) entry which is preliminary data.</text>
</comment>
<gene>
    <name evidence="2" type="ORF">GTO89_03345</name>
</gene>
<sequence length="258" mass="29533">MDEQEQRRMWAEEEDHWWYRGKRMLIRDQLIDALSTEDQRLCRTGAQAERRLPRILDIGCGSGRTMAELGDLGHIEGVEPCRPAVEQGRRRGFFVHQGSAERLPFVDETFDALLLLDVLEHLDDDGAALAEAFRVLRPGGLLLLTVPAHPWLFSRHDSALGHRRRYSAADLRRLLTSLDGHVERFSYTNFFIFPAAVLLRTAAKGWGSDRRGGGSPLVSAWLDRFYRIEARWLRRFAFPAGLSLYARLRKGSFSKKEG</sequence>
<feature type="domain" description="Methyltransferase type 11" evidence="1">
    <location>
        <begin position="56"/>
        <end position="143"/>
    </location>
</feature>
<dbReference type="InterPro" id="IPR029063">
    <property type="entry name" value="SAM-dependent_MTases_sf"/>
</dbReference>
<evidence type="ECO:0000259" key="1">
    <source>
        <dbReference type="Pfam" id="PF08241"/>
    </source>
</evidence>
<dbReference type="Pfam" id="PF08241">
    <property type="entry name" value="Methyltransf_11"/>
    <property type="match status" value="1"/>
</dbReference>
<organism evidence="2 3">
    <name type="scientific">Heliomicrobium gestii</name>
    <name type="common">Heliobacterium gestii</name>
    <dbReference type="NCBI Taxonomy" id="2699"/>
    <lineage>
        <taxon>Bacteria</taxon>
        <taxon>Bacillati</taxon>
        <taxon>Bacillota</taxon>
        <taxon>Clostridia</taxon>
        <taxon>Eubacteriales</taxon>
        <taxon>Heliobacteriaceae</taxon>
        <taxon>Heliomicrobium</taxon>
    </lineage>
</organism>
<dbReference type="EMBL" id="WXEX01000002">
    <property type="protein sequence ID" value="MZP42070.1"/>
    <property type="molecule type" value="Genomic_DNA"/>
</dbReference>
<dbReference type="Proteomes" id="UP000471031">
    <property type="component" value="Unassembled WGS sequence"/>
</dbReference>
<dbReference type="PANTHER" id="PTHR43464:SF83">
    <property type="entry name" value="MALONYL-[ACYL-CARRIER PROTEIN] O-METHYLTRANSFERASE"/>
    <property type="match status" value="1"/>
</dbReference>
<protein>
    <submittedName>
        <fullName evidence="2">Methyltransferase domain-containing protein</fullName>
    </submittedName>
</protein>
<accession>A0A845LAW4</accession>
<dbReference type="GO" id="GO:0032259">
    <property type="term" value="P:methylation"/>
    <property type="evidence" value="ECO:0007669"/>
    <property type="project" value="UniProtKB-KW"/>
</dbReference>